<comment type="caution">
    <text evidence="1">The sequence shown here is derived from an EMBL/GenBank/DDBJ whole genome shotgun (WGS) entry which is preliminary data.</text>
</comment>
<gene>
    <name evidence="1" type="ORF">QIS74_00591</name>
</gene>
<dbReference type="EMBL" id="JASAOK010000001">
    <property type="protein sequence ID" value="KAK6227036.1"/>
    <property type="molecule type" value="Genomic_DNA"/>
</dbReference>
<accession>A0AAV9TU76</accession>
<name>A0AAV9TU76_9PEZI</name>
<dbReference type="Proteomes" id="UP001327957">
    <property type="component" value="Unassembled WGS sequence"/>
</dbReference>
<sequence>MPRNKYEHNAFSAEPWTVAALAGASLRMQYVTIPGFAEQPTIAIRWKPPTAASLETPTGSH</sequence>
<protein>
    <submittedName>
        <fullName evidence="1">Uncharacterized protein</fullName>
    </submittedName>
</protein>
<evidence type="ECO:0000313" key="2">
    <source>
        <dbReference type="Proteomes" id="UP001327957"/>
    </source>
</evidence>
<proteinExistence type="predicted"/>
<dbReference type="AlphaFoldDB" id="A0AAV9TU76"/>
<organism evidence="1 2">
    <name type="scientific">Colletotrichum tabaci</name>
    <dbReference type="NCBI Taxonomy" id="1209068"/>
    <lineage>
        <taxon>Eukaryota</taxon>
        <taxon>Fungi</taxon>
        <taxon>Dikarya</taxon>
        <taxon>Ascomycota</taxon>
        <taxon>Pezizomycotina</taxon>
        <taxon>Sordariomycetes</taxon>
        <taxon>Hypocreomycetidae</taxon>
        <taxon>Glomerellales</taxon>
        <taxon>Glomerellaceae</taxon>
        <taxon>Colletotrichum</taxon>
        <taxon>Colletotrichum destructivum species complex</taxon>
    </lineage>
</organism>
<evidence type="ECO:0000313" key="1">
    <source>
        <dbReference type="EMBL" id="KAK6227036.1"/>
    </source>
</evidence>
<reference evidence="1 2" key="1">
    <citation type="submission" date="2023-04" db="EMBL/GenBank/DDBJ databases">
        <title>Colletotrichum tabacum stain YC1 causing leaf anthracnose on Nicotiana tabacum(L.) cv.</title>
        <authorList>
            <person name="Ji Z."/>
            <person name="Wang M."/>
            <person name="Zhang J."/>
            <person name="Wang N."/>
            <person name="Zhou Z."/>
        </authorList>
    </citation>
    <scope>NUCLEOTIDE SEQUENCE [LARGE SCALE GENOMIC DNA]</scope>
    <source>
        <strain evidence="1 2">YC1</strain>
    </source>
</reference>
<keyword evidence="2" id="KW-1185">Reference proteome</keyword>